<keyword evidence="4" id="KW-0145">Chemotaxis</keyword>
<dbReference type="Pfam" id="PF01339">
    <property type="entry name" value="CheB_methylest"/>
    <property type="match status" value="1"/>
</dbReference>
<dbReference type="Proteomes" id="UP000733744">
    <property type="component" value="Unassembled WGS sequence"/>
</dbReference>
<reference evidence="6 7" key="1">
    <citation type="journal article" date="2019" name="Antonie Van Leeuwenhoek">
        <title>Description of 'Ca. Methylobacter oryzae' KRF1, a novel species from the environmentally important Methylobacter clade 2.</title>
        <authorList>
            <person name="Khatri K."/>
            <person name="Mohite J.A."/>
            <person name="Pandit P.S."/>
            <person name="Bahulikar R."/>
            <person name="Rahalkar M.C."/>
        </authorList>
    </citation>
    <scope>NUCLEOTIDE SEQUENCE [LARGE SCALE GENOMIC DNA]</scope>
    <source>
        <strain evidence="6 7">KRF1</strain>
    </source>
</reference>
<keyword evidence="1 4" id="KW-0378">Hydrolase</keyword>
<proteinExistence type="predicted"/>
<dbReference type="EC" id="3.1.1.61" evidence="2"/>
<dbReference type="Gene3D" id="3.40.50.180">
    <property type="entry name" value="Methylesterase CheB, C-terminal domain"/>
    <property type="match status" value="1"/>
</dbReference>
<dbReference type="PANTHER" id="PTHR42872">
    <property type="entry name" value="PROTEIN-GLUTAMATE METHYLESTERASE/PROTEIN-GLUTAMINE GLUTAMINASE"/>
    <property type="match status" value="1"/>
</dbReference>
<feature type="active site" evidence="4">
    <location>
        <position position="54"/>
    </location>
</feature>
<protein>
    <recommendedName>
        <fullName evidence="2">protein-glutamate methylesterase</fullName>
        <ecNumber evidence="2">3.1.1.61</ecNumber>
    </recommendedName>
</protein>
<dbReference type="InterPro" id="IPR035909">
    <property type="entry name" value="CheB_C"/>
</dbReference>
<organism evidence="6 7">
    <name type="scientific">Candidatus Methylobacter oryzae</name>
    <dbReference type="NCBI Taxonomy" id="2497749"/>
    <lineage>
        <taxon>Bacteria</taxon>
        <taxon>Pseudomonadati</taxon>
        <taxon>Pseudomonadota</taxon>
        <taxon>Gammaproteobacteria</taxon>
        <taxon>Methylococcales</taxon>
        <taxon>Methylococcaceae</taxon>
        <taxon>Methylobacter</taxon>
    </lineage>
</organism>
<dbReference type="PANTHER" id="PTHR42872:SF6">
    <property type="entry name" value="PROTEIN-GLUTAMATE METHYLESTERASE_PROTEIN-GLUTAMINE GLUTAMINASE"/>
    <property type="match status" value="1"/>
</dbReference>
<comment type="caution">
    <text evidence="6">The sequence shown here is derived from an EMBL/GenBank/DDBJ whole genome shotgun (WGS) entry which is preliminary data.</text>
</comment>
<dbReference type="SUPFAM" id="SSF52738">
    <property type="entry name" value="Methylesterase CheB, C-terminal domain"/>
    <property type="match status" value="1"/>
</dbReference>
<dbReference type="CDD" id="cd16433">
    <property type="entry name" value="CheB"/>
    <property type="match status" value="1"/>
</dbReference>
<name>A0ABY3C799_9GAMM</name>
<feature type="active site" evidence="4">
    <location>
        <position position="147"/>
    </location>
</feature>
<evidence type="ECO:0000256" key="2">
    <source>
        <dbReference type="ARBA" id="ARBA00039140"/>
    </source>
</evidence>
<evidence type="ECO:0000256" key="1">
    <source>
        <dbReference type="ARBA" id="ARBA00022801"/>
    </source>
</evidence>
<accession>A0ABY3C799</accession>
<dbReference type="PROSITE" id="PS50122">
    <property type="entry name" value="CHEB"/>
    <property type="match status" value="1"/>
</dbReference>
<evidence type="ECO:0000256" key="4">
    <source>
        <dbReference type="PROSITE-ProRule" id="PRU00050"/>
    </source>
</evidence>
<comment type="catalytic activity">
    <reaction evidence="3">
        <text>[protein]-L-glutamate 5-O-methyl ester + H2O = L-glutamyl-[protein] + methanol + H(+)</text>
        <dbReference type="Rhea" id="RHEA:23236"/>
        <dbReference type="Rhea" id="RHEA-COMP:10208"/>
        <dbReference type="Rhea" id="RHEA-COMP:10311"/>
        <dbReference type="ChEBI" id="CHEBI:15377"/>
        <dbReference type="ChEBI" id="CHEBI:15378"/>
        <dbReference type="ChEBI" id="CHEBI:17790"/>
        <dbReference type="ChEBI" id="CHEBI:29973"/>
        <dbReference type="ChEBI" id="CHEBI:82795"/>
        <dbReference type="EC" id="3.1.1.61"/>
    </reaction>
</comment>
<feature type="active site" evidence="4">
    <location>
        <position position="27"/>
    </location>
</feature>
<sequence>MTRTSRSKPIAKPQRSKIFEMVAIGCSAGGLDALRTILKALPADFSLPVIVVAHTPPDNSYLLPSLLGAVCKLPVSEAREREPALTGHVYVAPPNYHLLIEQHRHFALSVDDRVCYVRPAIDVLFAAAADVYGEFLAGVVLTGANSDGAEGIKAIKRRGGLTLVQDPKEAYADTMPQAAIDTGAVDQVLPLAALAERICGLSSNRPKL</sequence>
<evidence type="ECO:0000256" key="3">
    <source>
        <dbReference type="ARBA" id="ARBA00048267"/>
    </source>
</evidence>
<evidence type="ECO:0000259" key="5">
    <source>
        <dbReference type="PROSITE" id="PS50122"/>
    </source>
</evidence>
<dbReference type="EMBL" id="RYFG02000114">
    <property type="protein sequence ID" value="TRW91206.1"/>
    <property type="molecule type" value="Genomic_DNA"/>
</dbReference>
<evidence type="ECO:0000313" key="6">
    <source>
        <dbReference type="EMBL" id="TRW91206.1"/>
    </source>
</evidence>
<dbReference type="InterPro" id="IPR000673">
    <property type="entry name" value="Sig_transdc_resp-reg_Me-estase"/>
</dbReference>
<gene>
    <name evidence="6" type="ORF">EKO24_017475</name>
</gene>
<evidence type="ECO:0000313" key="7">
    <source>
        <dbReference type="Proteomes" id="UP000733744"/>
    </source>
</evidence>
<feature type="domain" description="CheB-type methylesterase" evidence="5">
    <location>
        <begin position="13"/>
        <end position="198"/>
    </location>
</feature>
<keyword evidence="7" id="KW-1185">Reference proteome</keyword>
<dbReference type="RefSeq" id="WP_127027779.1">
    <property type="nucleotide sequence ID" value="NZ_RYFG02000114.1"/>
</dbReference>